<dbReference type="InterPro" id="IPR050698">
    <property type="entry name" value="MBL"/>
</dbReference>
<reference evidence="18" key="1">
    <citation type="submission" date="2018-09" db="EMBL/GenBank/DDBJ databases">
        <title>Complete Genome Sequencing of Sulfolobus sp. JCM 16834.</title>
        <authorList>
            <person name="Kato S."/>
            <person name="Itoh T."/>
            <person name="Ohkuma M."/>
        </authorList>
    </citation>
    <scope>NUCLEOTIDE SEQUENCE [LARGE SCALE GENOMIC DNA]</scope>
    <source>
        <strain evidence="18">IC-007</strain>
    </source>
</reference>
<feature type="binding site" evidence="12">
    <location>
        <position position="354"/>
    </location>
    <ligand>
        <name>Zn(2+)</name>
        <dbReference type="ChEBI" id="CHEBI:29105"/>
        <label>1</label>
    </ligand>
</feature>
<keyword evidence="7 12" id="KW-0269">Exonuclease</keyword>
<dbReference type="GO" id="GO:0004532">
    <property type="term" value="F:RNA exonuclease activity"/>
    <property type="evidence" value="ECO:0007669"/>
    <property type="project" value="UniProtKB-UniRule"/>
</dbReference>
<evidence type="ECO:0000256" key="9">
    <source>
        <dbReference type="ARBA" id="ARBA00023015"/>
    </source>
</evidence>
<dbReference type="GO" id="GO:0006353">
    <property type="term" value="P:DNA-templated transcription termination"/>
    <property type="evidence" value="ECO:0007669"/>
    <property type="project" value="UniProtKB-UniRule"/>
</dbReference>
<keyword evidence="4 12" id="KW-0255">Endonuclease</keyword>
<dbReference type="Pfam" id="PF07521">
    <property type="entry name" value="RMMBL"/>
    <property type="match status" value="1"/>
</dbReference>
<dbReference type="Gene3D" id="3.30.300.230">
    <property type="match status" value="1"/>
</dbReference>
<feature type="binding site" evidence="12">
    <location>
        <position position="601"/>
    </location>
    <ligand>
        <name>Zn(2+)</name>
        <dbReference type="ChEBI" id="CHEBI:29105"/>
        <label>2</label>
    </ligand>
</feature>
<keyword evidence="17" id="KW-1185">Reference proteome</keyword>
<name>A0A510E414_9CREN</name>
<evidence type="ECO:0000256" key="2">
    <source>
        <dbReference type="ARBA" id="ARBA00022722"/>
    </source>
</evidence>
<evidence type="ECO:0000256" key="1">
    <source>
        <dbReference type="ARBA" id="ARBA00022472"/>
    </source>
</evidence>
<dbReference type="CDD" id="cd16295">
    <property type="entry name" value="TTHA0252-CPSF-like_MBL-fold"/>
    <property type="match status" value="1"/>
</dbReference>
<proteinExistence type="inferred from homology"/>
<keyword evidence="10 12" id="KW-0238">DNA-binding</keyword>
<keyword evidence="2 12" id="KW-0540">Nuclease</keyword>
<evidence type="ECO:0000256" key="12">
    <source>
        <dbReference type="HAMAP-Rule" id="MF_00870"/>
    </source>
</evidence>
<feature type="binding site" evidence="12">
    <location>
        <position position="244"/>
    </location>
    <ligand>
        <name>Zn(2+)</name>
        <dbReference type="ChEBI" id="CHEBI:29105"/>
        <label>1</label>
    </ligand>
</feature>
<organism evidence="16 18">
    <name type="scientific">Sulfuracidifex tepidarius</name>
    <dbReference type="NCBI Taxonomy" id="1294262"/>
    <lineage>
        <taxon>Archaea</taxon>
        <taxon>Thermoproteota</taxon>
        <taxon>Thermoprotei</taxon>
        <taxon>Sulfolobales</taxon>
        <taxon>Sulfolobaceae</taxon>
        <taxon>Sulfuracidifex</taxon>
    </lineage>
</organism>
<dbReference type="InterPro" id="IPR033769">
    <property type="entry name" value="TffA_KH"/>
</dbReference>
<dbReference type="InterPro" id="IPR015946">
    <property type="entry name" value="KH_dom-like_a/b"/>
</dbReference>
<keyword evidence="11" id="KW-0804">Transcription</keyword>
<dbReference type="InterPro" id="IPR001279">
    <property type="entry name" value="Metallo-B-lactamas"/>
</dbReference>
<feature type="region of interest" description="Metallo-beta-lactamase N-terminus" evidence="12">
    <location>
        <begin position="181"/>
        <end position="385"/>
    </location>
</feature>
<dbReference type="Pfam" id="PF10996">
    <property type="entry name" value="Beta-Casp"/>
    <property type="match status" value="1"/>
</dbReference>
<accession>A0A510DW89</accession>
<dbReference type="GO" id="GO:0008270">
    <property type="term" value="F:zinc ion binding"/>
    <property type="evidence" value="ECO:0007669"/>
    <property type="project" value="UniProtKB-UniRule"/>
</dbReference>
<reference evidence="16 17" key="2">
    <citation type="journal article" date="2020" name="Int. J. Syst. Evol. Microbiol.">
        <title>Sulfuracidifex tepidarius gen. nov., sp. nov. and transfer of Sulfolobus metallicus Huber and Stetter 1992 to the genus Sulfuracidifex as Sulfuracidifex metallicus comb. nov.</title>
        <authorList>
            <person name="Itoh T."/>
            <person name="Miura T."/>
            <person name="Sakai H.D."/>
            <person name="Kato S."/>
            <person name="Ohkuma M."/>
            <person name="Takashina T."/>
        </authorList>
    </citation>
    <scope>NUCLEOTIDE SEQUENCE</scope>
    <source>
        <strain evidence="15 17">IC-006</strain>
        <strain evidence="16">IC-007</strain>
    </source>
</reference>
<dbReference type="Gene3D" id="3.60.15.10">
    <property type="entry name" value="Ribonuclease Z/Hydroxyacylglutathione hydrolase-like"/>
    <property type="match status" value="1"/>
</dbReference>
<dbReference type="Pfam" id="PF17214">
    <property type="entry name" value="KH_TffA"/>
    <property type="match status" value="1"/>
</dbReference>
<keyword evidence="5 12" id="KW-0378">Hydrolase</keyword>
<evidence type="ECO:0000313" key="18">
    <source>
        <dbReference type="Proteomes" id="UP000325030"/>
    </source>
</evidence>
<comment type="caution">
    <text evidence="12">Lacks conserved residue(s) required for the propagation of feature annotation.</text>
</comment>
<keyword evidence="6 12" id="KW-0862">Zinc</keyword>
<dbReference type="InterPro" id="IPR036866">
    <property type="entry name" value="RibonucZ/Hydroxyglut_hydro"/>
</dbReference>
<dbReference type="OrthoDB" id="7155at2157"/>
<dbReference type="CDD" id="cd02410">
    <property type="entry name" value="KH-II_CPSF_arch_rpt2"/>
    <property type="match status" value="1"/>
</dbReference>
<evidence type="ECO:0000256" key="3">
    <source>
        <dbReference type="ARBA" id="ARBA00022723"/>
    </source>
</evidence>
<gene>
    <name evidence="12" type="primary">fttA</name>
    <name evidence="15" type="ORF">IC006_1757</name>
    <name evidence="16" type="ORF">IC007_1735</name>
</gene>
<evidence type="ECO:0000256" key="10">
    <source>
        <dbReference type="ARBA" id="ARBA00023125"/>
    </source>
</evidence>
<evidence type="ECO:0000256" key="7">
    <source>
        <dbReference type="ARBA" id="ARBA00022839"/>
    </source>
</evidence>
<dbReference type="HAMAP" id="MF_00870">
    <property type="entry name" value="FttA"/>
    <property type="match status" value="1"/>
</dbReference>
<dbReference type="GO" id="GO:0003723">
    <property type="term" value="F:RNA binding"/>
    <property type="evidence" value="ECO:0007669"/>
    <property type="project" value="UniProtKB-UniRule"/>
</dbReference>
<feature type="domain" description="Beta-Casp" evidence="14">
    <location>
        <begin position="421"/>
        <end position="543"/>
    </location>
</feature>
<feature type="region of interest" description="KHb" evidence="12">
    <location>
        <begin position="73"/>
        <end position="140"/>
    </location>
</feature>
<feature type="binding site" evidence="12">
    <location>
        <position position="248"/>
    </location>
    <ligand>
        <name>Zn(2+)</name>
        <dbReference type="ChEBI" id="CHEBI:29105"/>
        <label>2</label>
    </ligand>
</feature>
<dbReference type="EMBL" id="AP018929">
    <property type="protein sequence ID" value="BBG24439.1"/>
    <property type="molecule type" value="Genomic_DNA"/>
</dbReference>
<comment type="similarity">
    <text evidence="12">Belongs to the metallo-beta-lactamase superfamily. RNA-metabolizing metallo-beta-lactamase-like family. FttA subfamily.</text>
</comment>
<evidence type="ECO:0000313" key="15">
    <source>
        <dbReference type="EMBL" id="BBG24439.1"/>
    </source>
</evidence>
<feature type="domain" description="Metallo-beta-lactamase" evidence="13">
    <location>
        <begin position="194"/>
        <end position="409"/>
    </location>
</feature>
<feature type="binding site" evidence="12">
    <location>
        <position position="246"/>
    </location>
    <ligand>
        <name>Zn(2+)</name>
        <dbReference type="ChEBI" id="CHEBI:29105"/>
        <label>1</label>
    </ligand>
</feature>
<feature type="binding site" evidence="12">
    <location>
        <position position="331"/>
    </location>
    <ligand>
        <name>Zn(2+)</name>
        <dbReference type="ChEBI" id="CHEBI:29105"/>
        <label>1</label>
    </ligand>
</feature>
<evidence type="ECO:0000256" key="8">
    <source>
        <dbReference type="ARBA" id="ARBA00022884"/>
    </source>
</evidence>
<dbReference type="STRING" id="1294262.GCA_001316085_00260"/>
<dbReference type="SMART" id="SM01027">
    <property type="entry name" value="Beta-Casp"/>
    <property type="match status" value="1"/>
</dbReference>
<dbReference type="PANTHER" id="PTHR11203">
    <property type="entry name" value="CLEAVAGE AND POLYADENYLATION SPECIFICITY FACTOR FAMILY MEMBER"/>
    <property type="match status" value="1"/>
</dbReference>
<evidence type="ECO:0000313" key="17">
    <source>
        <dbReference type="Proteomes" id="UP000322983"/>
    </source>
</evidence>
<dbReference type="CDD" id="cd22532">
    <property type="entry name" value="KH-II_CPSF_arch_rpt1"/>
    <property type="match status" value="1"/>
</dbReference>
<keyword evidence="3 12" id="KW-0479">Metal-binding</keyword>
<dbReference type="NCBIfam" id="TIGR03675">
    <property type="entry name" value="arCOG00543"/>
    <property type="match status" value="1"/>
</dbReference>
<dbReference type="Proteomes" id="UP000322983">
    <property type="component" value="Chromosome"/>
</dbReference>
<comment type="function">
    <text evidence="12">Terminates transcription on the whole genome. Termination is linked to FttA-mediated RNA cleavage and does not require NTP hydrolysis. Cleaves endonucleolytically at the RNA exit channel of RNA polymerase (RNAP); the 5'-3' exonuclease activity of this protein degrades the nascent RNA released from RNAP.</text>
</comment>
<sequence length="639" mass="72250">MNKLASSNRIRIISTIYEGLKELEISRIEFEGPEIAIYVKKPAMAQEKIDLVRKIAKELKKRLVIKADPSVRKDKDETKEIIKNEVPQEAQISDIKFDDDLGEVLIKAKKPGLVIGKGGSIQQRIFSDTFWRAVIIREPPIRSRILDNIMEHLYSETEYRSDILHSFGERIHRELLFKDRYVRITALGGFMEVGRSAVLVETPESKVLLDVGLNPSVNGGEKLFPKLDIDQVDLEDIDAVVITHAHMDHSGMIPYLFKYGYEGPVYTTSPTRDIMALMQLDGLDIAEKEGRPGPYSAKEVRKELLHTITLDYEEVTDIAPDIRLTFYNAGHILGSAMAHLHIGDGTHNIVYSGDFKYARTRLLDRANSDFPKVDTLIMETTYGVQEQSNREESEAQLMNVINNTLSRGGRVLIPVLAVGRGQEIMLIINYMMKNKMIQQAPIYVTGLVDEVTAIHNAYPEMLSREVREEILYKDENPFTSELFKRIDGFKEDIATGEPSIILATSGMLNGGPAVEFFKTMAPDPKNTIIFVSYQAQGTLGRKVRDGQSPVSIINRDGRVENIEVRMERKVIDGFSGHSDRNQLVSFLRNINPRPRNVILNHGEAESISRFSSFIRSDRGRIGYRPNVYTPSILDSLRVA</sequence>
<keyword evidence="1 12" id="KW-0806">Transcription termination</keyword>
<dbReference type="GO" id="GO:0003677">
    <property type="term" value="F:DNA binding"/>
    <property type="evidence" value="ECO:0007669"/>
    <property type="project" value="UniProtKB-KW"/>
</dbReference>
<keyword evidence="9 12" id="KW-0805">Transcription regulation</keyword>
<evidence type="ECO:0000259" key="13">
    <source>
        <dbReference type="SMART" id="SM00849"/>
    </source>
</evidence>
<comment type="subunit">
    <text evidence="12">Homodimer. Interacts with RNA polymerase (RNAP), interacts with the Spt4-Spt5 complex.</text>
</comment>
<dbReference type="GO" id="GO:0004521">
    <property type="term" value="F:RNA endonuclease activity"/>
    <property type="evidence" value="ECO:0007669"/>
    <property type="project" value="UniProtKB-UniRule"/>
</dbReference>
<dbReference type="Pfam" id="PF16661">
    <property type="entry name" value="Lactamase_B_6"/>
    <property type="match status" value="1"/>
</dbReference>
<evidence type="ECO:0000256" key="5">
    <source>
        <dbReference type="ARBA" id="ARBA00022801"/>
    </source>
</evidence>
<evidence type="ECO:0000259" key="14">
    <source>
        <dbReference type="SMART" id="SM01027"/>
    </source>
</evidence>
<dbReference type="RefSeq" id="WP_149528594.1">
    <property type="nucleotide sequence ID" value="NZ_AP018929.1"/>
</dbReference>
<dbReference type="GeneID" id="41718073"/>
<dbReference type="EC" id="3.1.-.-" evidence="12"/>
<feature type="binding site" evidence="12">
    <location>
        <position position="249"/>
    </location>
    <ligand>
        <name>Zn(2+)</name>
        <dbReference type="ChEBI" id="CHEBI:29105"/>
        <label>2</label>
    </ligand>
</feature>
<dbReference type="EMBL" id="AP018930">
    <property type="protein sequence ID" value="BBG27197.1"/>
    <property type="molecule type" value="Genomic_DNA"/>
</dbReference>
<dbReference type="KEGG" id="step:IC006_1757"/>
<dbReference type="InterPro" id="IPR019975">
    <property type="entry name" value="aCPSF1"/>
</dbReference>
<evidence type="ECO:0000256" key="11">
    <source>
        <dbReference type="ARBA" id="ARBA00023163"/>
    </source>
</evidence>
<dbReference type="SUPFAM" id="SSF56281">
    <property type="entry name" value="Metallo-hydrolase/oxidoreductase"/>
    <property type="match status" value="1"/>
</dbReference>
<dbReference type="Gene3D" id="3.40.50.10890">
    <property type="match status" value="1"/>
</dbReference>
<evidence type="ECO:0000256" key="6">
    <source>
        <dbReference type="ARBA" id="ARBA00022833"/>
    </source>
</evidence>
<accession>A0A510E414</accession>
<evidence type="ECO:0000313" key="16">
    <source>
        <dbReference type="EMBL" id="BBG27197.1"/>
    </source>
</evidence>
<dbReference type="Proteomes" id="UP000325030">
    <property type="component" value="Chromosome"/>
</dbReference>
<keyword evidence="8 12" id="KW-0694">RNA-binding</keyword>
<dbReference type="InterPro" id="IPR011108">
    <property type="entry name" value="RMMBL"/>
</dbReference>
<dbReference type="Gene3D" id="3.30.300.20">
    <property type="match status" value="1"/>
</dbReference>
<evidence type="ECO:0000256" key="4">
    <source>
        <dbReference type="ARBA" id="ARBA00022759"/>
    </source>
</evidence>
<comment type="cofactor">
    <cofactor evidence="12">
        <name>Zn(2+)</name>
        <dbReference type="ChEBI" id="CHEBI:29105"/>
    </cofactor>
    <text evidence="12">Binds 2 Zn(2+) ions, which are required for nuclease activity.</text>
</comment>
<dbReference type="InterPro" id="IPR022712">
    <property type="entry name" value="Beta_Casp"/>
</dbReference>
<feature type="binding site" evidence="12">
    <location>
        <position position="354"/>
    </location>
    <ligand>
        <name>Zn(2+)</name>
        <dbReference type="ChEBI" id="CHEBI:29105"/>
        <label>2</label>
    </ligand>
</feature>
<dbReference type="SMART" id="SM00849">
    <property type="entry name" value="Lactamase_B"/>
    <property type="match status" value="1"/>
</dbReference>
<dbReference type="AlphaFoldDB" id="A0A510E414"/>
<protein>
    <recommendedName>
        <fullName evidence="12">Transcription termination factor FttA</fullName>
        <ecNumber evidence="12">3.1.-.-</ecNumber>
    </recommendedName>
</protein>
<dbReference type="PANTHER" id="PTHR11203:SF51">
    <property type="entry name" value="CLEAVAGE AND POLYADENYLATION SPECIFICITY FACTOR"/>
    <property type="match status" value="1"/>
</dbReference>